<dbReference type="EMBL" id="JAVHJM010000010">
    <property type="protein sequence ID" value="KAK6503934.1"/>
    <property type="molecule type" value="Genomic_DNA"/>
</dbReference>
<protein>
    <recommendedName>
        <fullName evidence="1">CMP/dCMP-type deaminase domain-containing protein</fullName>
    </recommendedName>
</protein>
<evidence type="ECO:0000313" key="3">
    <source>
        <dbReference type="Proteomes" id="UP001307849"/>
    </source>
</evidence>
<dbReference type="GO" id="GO:0006139">
    <property type="term" value="P:nucleobase-containing compound metabolic process"/>
    <property type="evidence" value="ECO:0007669"/>
    <property type="project" value="UniProtKB-ARBA"/>
</dbReference>
<keyword evidence="3" id="KW-1185">Reference proteome</keyword>
<evidence type="ECO:0000313" key="2">
    <source>
        <dbReference type="EMBL" id="KAK6503934.1"/>
    </source>
</evidence>
<name>A0AAN8RS05_9PEZI</name>
<dbReference type="PANTHER" id="PTHR11079:SF162">
    <property type="entry name" value="RIBOFLAVIN BIOSYNTHESIS PROTEIN PYRD, CHLOROPLASTIC"/>
    <property type="match status" value="1"/>
</dbReference>
<sequence length="174" mass="19254">MQPEASYETSKLQPAGFDDNDPRFFMQLALDEAKKCTPSQTAFSVGAVLVDSTVQPYRILATGFSRELEGNTHAEEVCFTKLMNETSHPGNEMEYTIYTTMEPCSERLSGKKPCVDRIVDFGRVSTVYVGCQEPSTFVVENTATSKLAERGIRYLLVDGMSSECRSVATRGHLA</sequence>
<proteinExistence type="predicted"/>
<dbReference type="GO" id="GO:0008835">
    <property type="term" value="F:diaminohydroxyphosphoribosylaminopyrimidine deaminase activity"/>
    <property type="evidence" value="ECO:0007669"/>
    <property type="project" value="TreeGrafter"/>
</dbReference>
<dbReference type="Proteomes" id="UP001307849">
    <property type="component" value="Unassembled WGS sequence"/>
</dbReference>
<dbReference type="AlphaFoldDB" id="A0AAN8RS05"/>
<reference evidence="2 3" key="1">
    <citation type="submission" date="2019-10" db="EMBL/GenBank/DDBJ databases">
        <authorList>
            <person name="Palmer J.M."/>
        </authorList>
    </citation>
    <scope>NUCLEOTIDE SEQUENCE [LARGE SCALE GENOMIC DNA]</scope>
    <source>
        <strain evidence="2 3">TWF506</strain>
    </source>
</reference>
<dbReference type="PROSITE" id="PS51747">
    <property type="entry name" value="CYT_DCMP_DEAMINASES_2"/>
    <property type="match status" value="1"/>
</dbReference>
<dbReference type="Pfam" id="PF18785">
    <property type="entry name" value="Inv-AAD"/>
    <property type="match status" value="1"/>
</dbReference>
<feature type="domain" description="CMP/dCMP-type deaminase" evidence="1">
    <location>
        <begin position="20"/>
        <end position="163"/>
    </location>
</feature>
<accession>A0AAN8RS05</accession>
<dbReference type="SUPFAM" id="SSF53927">
    <property type="entry name" value="Cytidine deaminase-like"/>
    <property type="match status" value="1"/>
</dbReference>
<dbReference type="Gene3D" id="3.40.140.10">
    <property type="entry name" value="Cytidine Deaminase, domain 2"/>
    <property type="match status" value="1"/>
</dbReference>
<evidence type="ECO:0000259" key="1">
    <source>
        <dbReference type="PROSITE" id="PS51747"/>
    </source>
</evidence>
<dbReference type="InterPro" id="IPR002125">
    <property type="entry name" value="CMP_dCMP_dom"/>
</dbReference>
<dbReference type="InterPro" id="IPR016193">
    <property type="entry name" value="Cytidine_deaminase-like"/>
</dbReference>
<organism evidence="2 3">
    <name type="scientific">Arthrobotrys conoides</name>
    <dbReference type="NCBI Taxonomy" id="74498"/>
    <lineage>
        <taxon>Eukaryota</taxon>
        <taxon>Fungi</taxon>
        <taxon>Dikarya</taxon>
        <taxon>Ascomycota</taxon>
        <taxon>Pezizomycotina</taxon>
        <taxon>Orbiliomycetes</taxon>
        <taxon>Orbiliales</taxon>
        <taxon>Orbiliaceae</taxon>
        <taxon>Arthrobotrys</taxon>
    </lineage>
</organism>
<gene>
    <name evidence="2" type="ORF">TWF506_002154</name>
</gene>
<dbReference type="PANTHER" id="PTHR11079">
    <property type="entry name" value="CYTOSINE DEAMINASE FAMILY MEMBER"/>
    <property type="match status" value="1"/>
</dbReference>
<comment type="caution">
    <text evidence="2">The sequence shown here is derived from an EMBL/GenBank/DDBJ whole genome shotgun (WGS) entry which is preliminary data.</text>
</comment>